<dbReference type="GO" id="GO:0005776">
    <property type="term" value="C:autophagosome"/>
    <property type="evidence" value="ECO:0007669"/>
    <property type="project" value="TreeGrafter"/>
</dbReference>
<organism evidence="6 7">
    <name type="scientific">Pseudovibrio denitrificans</name>
    <dbReference type="NCBI Taxonomy" id="258256"/>
    <lineage>
        <taxon>Bacteria</taxon>
        <taxon>Pseudomonadati</taxon>
        <taxon>Pseudomonadota</taxon>
        <taxon>Alphaproteobacteria</taxon>
        <taxon>Hyphomicrobiales</taxon>
        <taxon>Stappiaceae</taxon>
        <taxon>Pseudovibrio</taxon>
    </lineage>
</organism>
<evidence type="ECO:0000256" key="3">
    <source>
        <dbReference type="ARBA" id="ARBA00022777"/>
    </source>
</evidence>
<dbReference type="SMART" id="SM00220">
    <property type="entry name" value="S_TKc"/>
    <property type="match status" value="1"/>
</dbReference>
<evidence type="ECO:0000313" key="7">
    <source>
        <dbReference type="Proteomes" id="UP000183371"/>
    </source>
</evidence>
<dbReference type="Pfam" id="PF00069">
    <property type="entry name" value="Pkinase"/>
    <property type="match status" value="1"/>
</dbReference>
<dbReference type="PANTHER" id="PTHR24348">
    <property type="entry name" value="SERINE/THREONINE-PROTEIN KINASE UNC-51-RELATED"/>
    <property type="match status" value="1"/>
</dbReference>
<protein>
    <submittedName>
        <fullName evidence="6">Serine/threonine protein kinase</fullName>
    </submittedName>
</protein>
<evidence type="ECO:0000259" key="5">
    <source>
        <dbReference type="PROSITE" id="PS50011"/>
    </source>
</evidence>
<keyword evidence="1" id="KW-0808">Transferase</keyword>
<dbReference type="Gene3D" id="1.10.510.10">
    <property type="entry name" value="Transferase(Phosphotransferase) domain 1"/>
    <property type="match status" value="1"/>
</dbReference>
<keyword evidence="3 6" id="KW-0418">Kinase</keyword>
<keyword evidence="6" id="KW-0723">Serine/threonine-protein kinase</keyword>
<reference evidence="7" key="1">
    <citation type="submission" date="2016-10" db="EMBL/GenBank/DDBJ databases">
        <authorList>
            <person name="Varghese N."/>
            <person name="Submissions S."/>
        </authorList>
    </citation>
    <scope>NUCLEOTIDE SEQUENCE [LARGE SCALE GENOMIC DNA]</scope>
    <source>
        <strain evidence="7">DSM 17465</strain>
    </source>
</reference>
<keyword evidence="4" id="KW-0067">ATP-binding</keyword>
<dbReference type="Proteomes" id="UP000183371">
    <property type="component" value="Unassembled WGS sequence"/>
</dbReference>
<dbReference type="PROSITE" id="PS50011">
    <property type="entry name" value="PROTEIN_KINASE_DOM"/>
    <property type="match status" value="1"/>
</dbReference>
<sequence length="252" mass="28246">MNEPAKRTSTSTVRFYKCPTSNRMLAEKKLISKTAPQQLLMREAKALQHLAGSIAPTFVELKEEGGEISLIMEKIEGETLSHVLKEASLSSDEMARLCRCLIKTINQLHKNGIAHLDLAPNNILLSNLSAYGVVLLDFAYCAFDEELPFMRPRSSFAGHLNYAAPEQLGLGSNMISDKADLYALGLIIREIFGYQDHIKDNYDDAIEFRRGTPDLSKLPPDWRQMVTQLLKFAPDERVRILTHSDYSTGSSV</sequence>
<dbReference type="SUPFAM" id="SSF56112">
    <property type="entry name" value="Protein kinase-like (PK-like)"/>
    <property type="match status" value="1"/>
</dbReference>
<dbReference type="AlphaFoldDB" id="A0A1I6XR39"/>
<accession>A0A1I6XR39</accession>
<dbReference type="GO" id="GO:0004674">
    <property type="term" value="F:protein serine/threonine kinase activity"/>
    <property type="evidence" value="ECO:0007669"/>
    <property type="project" value="UniProtKB-KW"/>
</dbReference>
<evidence type="ECO:0000256" key="2">
    <source>
        <dbReference type="ARBA" id="ARBA00022741"/>
    </source>
</evidence>
<dbReference type="PANTHER" id="PTHR24348:SF22">
    <property type="entry name" value="NON-SPECIFIC SERINE_THREONINE PROTEIN KINASE"/>
    <property type="match status" value="1"/>
</dbReference>
<keyword evidence="7" id="KW-1185">Reference proteome</keyword>
<dbReference type="GO" id="GO:0000407">
    <property type="term" value="C:phagophore assembly site"/>
    <property type="evidence" value="ECO:0007669"/>
    <property type="project" value="TreeGrafter"/>
</dbReference>
<dbReference type="RefSeq" id="WP_128647295.1">
    <property type="nucleotide sequence ID" value="NZ_FPBD01000001.1"/>
</dbReference>
<dbReference type="InterPro" id="IPR011009">
    <property type="entry name" value="Kinase-like_dom_sf"/>
</dbReference>
<name>A0A1I6XR39_9HYPH</name>
<evidence type="ECO:0000256" key="4">
    <source>
        <dbReference type="ARBA" id="ARBA00022840"/>
    </source>
</evidence>
<gene>
    <name evidence="6" type="ORF">SAMN05444141_101367</name>
</gene>
<dbReference type="InterPro" id="IPR045269">
    <property type="entry name" value="Atg1-like"/>
</dbReference>
<feature type="domain" description="Protein kinase" evidence="5">
    <location>
        <begin position="1"/>
        <end position="252"/>
    </location>
</feature>
<dbReference type="GO" id="GO:0016020">
    <property type="term" value="C:membrane"/>
    <property type="evidence" value="ECO:0007669"/>
    <property type="project" value="TreeGrafter"/>
</dbReference>
<dbReference type="EMBL" id="FPBD01000001">
    <property type="protein sequence ID" value="SFT40553.1"/>
    <property type="molecule type" value="Genomic_DNA"/>
</dbReference>
<evidence type="ECO:0000256" key="1">
    <source>
        <dbReference type="ARBA" id="ARBA00022679"/>
    </source>
</evidence>
<dbReference type="GO" id="GO:0005829">
    <property type="term" value="C:cytosol"/>
    <property type="evidence" value="ECO:0007669"/>
    <property type="project" value="TreeGrafter"/>
</dbReference>
<dbReference type="GO" id="GO:0005524">
    <property type="term" value="F:ATP binding"/>
    <property type="evidence" value="ECO:0007669"/>
    <property type="project" value="UniProtKB-KW"/>
</dbReference>
<dbReference type="InterPro" id="IPR000719">
    <property type="entry name" value="Prot_kinase_dom"/>
</dbReference>
<evidence type="ECO:0000313" key="6">
    <source>
        <dbReference type="EMBL" id="SFT40553.1"/>
    </source>
</evidence>
<keyword evidence="2" id="KW-0547">Nucleotide-binding</keyword>
<proteinExistence type="predicted"/>